<dbReference type="InterPro" id="IPR032816">
    <property type="entry name" value="VTT_dom"/>
</dbReference>
<evidence type="ECO:0000313" key="10">
    <source>
        <dbReference type="Proteomes" id="UP000199514"/>
    </source>
</evidence>
<dbReference type="AlphaFoldDB" id="A0A1I1G4P0"/>
<dbReference type="RefSeq" id="WP_091509251.1">
    <property type="nucleotide sequence ID" value="NZ_FOLE01000002.1"/>
</dbReference>
<dbReference type="GO" id="GO:0005886">
    <property type="term" value="C:plasma membrane"/>
    <property type="evidence" value="ECO:0007669"/>
    <property type="project" value="UniProtKB-SubCell"/>
</dbReference>
<dbReference type="OrthoDB" id="9813426at2"/>
<dbReference type="EMBL" id="FOLE01000002">
    <property type="protein sequence ID" value="SFC06471.1"/>
    <property type="molecule type" value="Genomic_DNA"/>
</dbReference>
<sequence>MLDVLKEFIDLFLHLDKHLDQILLDYGTWTYLILFLIIFVETGVVVMPFLPGDSLLFVAGMFAARDGNPLNIWALIGLLFVAAFLGDTLNYIVGKTLGNTILSRNYRFIKKEYVEQTHAFYEKHGGKTIIYARFVPIVRTFAPFVAGISEMNYGKFLSFNVIGGFVWVALFLLGGYFLGSVEWIKNNVTFIALGIVVVSVMPPIVQFIKQKYSK</sequence>
<comment type="subcellular location">
    <subcellularLocation>
        <location evidence="1 7">Cell membrane</location>
        <topology evidence="1 7">Multi-pass membrane protein</topology>
    </subcellularLocation>
</comment>
<dbReference type="PANTHER" id="PTHR30353:SF0">
    <property type="entry name" value="TRANSMEMBRANE PROTEIN"/>
    <property type="match status" value="1"/>
</dbReference>
<proteinExistence type="inferred from homology"/>
<evidence type="ECO:0000256" key="6">
    <source>
        <dbReference type="ARBA" id="ARBA00023136"/>
    </source>
</evidence>
<feature type="transmembrane region" description="Helical" evidence="7">
    <location>
        <begin position="70"/>
        <end position="93"/>
    </location>
</feature>
<feature type="domain" description="VTT" evidence="8">
    <location>
        <begin position="50"/>
        <end position="176"/>
    </location>
</feature>
<dbReference type="PANTHER" id="PTHR30353">
    <property type="entry name" value="INNER MEMBRANE PROTEIN DEDA-RELATED"/>
    <property type="match status" value="1"/>
</dbReference>
<evidence type="ECO:0000256" key="7">
    <source>
        <dbReference type="RuleBase" id="RU367016"/>
    </source>
</evidence>
<evidence type="ECO:0000259" key="8">
    <source>
        <dbReference type="Pfam" id="PF09335"/>
    </source>
</evidence>
<keyword evidence="3 7" id="KW-1003">Cell membrane</keyword>
<keyword evidence="6 7" id="KW-0472">Membrane</keyword>
<dbReference type="NCBIfam" id="NF008102">
    <property type="entry name" value="PRK10847.1"/>
    <property type="match status" value="1"/>
</dbReference>
<gene>
    <name evidence="9" type="ORF">SAMN05421780_102447</name>
</gene>
<evidence type="ECO:0000256" key="4">
    <source>
        <dbReference type="ARBA" id="ARBA00022692"/>
    </source>
</evidence>
<keyword evidence="4 7" id="KW-0812">Transmembrane</keyword>
<reference evidence="9 10" key="1">
    <citation type="submission" date="2016-10" db="EMBL/GenBank/DDBJ databases">
        <authorList>
            <person name="de Groot N.N."/>
        </authorList>
    </citation>
    <scope>NUCLEOTIDE SEQUENCE [LARGE SCALE GENOMIC DNA]</scope>
    <source>
        <strain evidence="9 10">DSM 6793</strain>
    </source>
</reference>
<dbReference type="InterPro" id="IPR058127">
    <property type="entry name" value="DedA"/>
</dbReference>
<comment type="similarity">
    <text evidence="2 7">Belongs to the DedA family.</text>
</comment>
<accession>A0A1I1G4P0</accession>
<evidence type="ECO:0000256" key="2">
    <source>
        <dbReference type="ARBA" id="ARBA00010792"/>
    </source>
</evidence>
<keyword evidence="5 7" id="KW-1133">Transmembrane helix</keyword>
<evidence type="ECO:0000313" key="9">
    <source>
        <dbReference type="EMBL" id="SFC06471.1"/>
    </source>
</evidence>
<dbReference type="Proteomes" id="UP000199514">
    <property type="component" value="Unassembled WGS sequence"/>
</dbReference>
<protein>
    <submittedName>
        <fullName evidence="9">Membrane-associated protein</fullName>
    </submittedName>
</protein>
<feature type="transmembrane region" description="Helical" evidence="7">
    <location>
        <begin position="156"/>
        <end position="178"/>
    </location>
</feature>
<keyword evidence="10" id="KW-1185">Reference proteome</keyword>
<evidence type="ECO:0000256" key="5">
    <source>
        <dbReference type="ARBA" id="ARBA00022989"/>
    </source>
</evidence>
<dbReference type="InterPro" id="IPR032818">
    <property type="entry name" value="DedA-like"/>
</dbReference>
<dbReference type="Pfam" id="PF09335">
    <property type="entry name" value="VTT_dom"/>
    <property type="match status" value="1"/>
</dbReference>
<feature type="transmembrane region" description="Helical" evidence="7">
    <location>
        <begin position="190"/>
        <end position="208"/>
    </location>
</feature>
<dbReference type="STRING" id="927664.SAMN05421780_102447"/>
<name>A0A1I1G4P0_9BACT</name>
<evidence type="ECO:0000256" key="1">
    <source>
        <dbReference type="ARBA" id="ARBA00004651"/>
    </source>
</evidence>
<evidence type="ECO:0000256" key="3">
    <source>
        <dbReference type="ARBA" id="ARBA00022475"/>
    </source>
</evidence>
<organism evidence="9 10">
    <name type="scientific">Flexibacter flexilis DSM 6793</name>
    <dbReference type="NCBI Taxonomy" id="927664"/>
    <lineage>
        <taxon>Bacteria</taxon>
        <taxon>Pseudomonadati</taxon>
        <taxon>Bacteroidota</taxon>
        <taxon>Cytophagia</taxon>
        <taxon>Cytophagales</taxon>
        <taxon>Flexibacteraceae</taxon>
        <taxon>Flexibacter</taxon>
    </lineage>
</organism>
<feature type="transmembrane region" description="Helical" evidence="7">
    <location>
        <begin position="29"/>
        <end position="50"/>
    </location>
</feature>